<evidence type="ECO:0000256" key="1">
    <source>
        <dbReference type="SAM" id="MobiDB-lite"/>
    </source>
</evidence>
<gene>
    <name evidence="3" type="ORF">BD311DRAFT_757022</name>
</gene>
<protein>
    <submittedName>
        <fullName evidence="3">Uncharacterized protein</fullName>
    </submittedName>
</protein>
<feature type="region of interest" description="Disordered" evidence="1">
    <location>
        <begin position="40"/>
        <end position="78"/>
    </location>
</feature>
<evidence type="ECO:0000256" key="2">
    <source>
        <dbReference type="SAM" id="Phobius"/>
    </source>
</evidence>
<dbReference type="AlphaFoldDB" id="A0A4Q9MNB9"/>
<keyword evidence="2" id="KW-0472">Membrane</keyword>
<name>A0A4Q9MNB9_9APHY</name>
<evidence type="ECO:0000313" key="3">
    <source>
        <dbReference type="EMBL" id="TBU29129.1"/>
    </source>
</evidence>
<accession>A0A4Q9MNB9</accession>
<sequence>MSLSRASRASRRVKLWLQCHALEGCFLFLLCVPTKFVWKRPKRDTKRDSRSFDREGLHHSLPQDRPKAFQLASLSSGQ</sequence>
<organism evidence="3">
    <name type="scientific">Dichomitus squalens</name>
    <dbReference type="NCBI Taxonomy" id="114155"/>
    <lineage>
        <taxon>Eukaryota</taxon>
        <taxon>Fungi</taxon>
        <taxon>Dikarya</taxon>
        <taxon>Basidiomycota</taxon>
        <taxon>Agaricomycotina</taxon>
        <taxon>Agaricomycetes</taxon>
        <taxon>Polyporales</taxon>
        <taxon>Polyporaceae</taxon>
        <taxon>Dichomitus</taxon>
    </lineage>
</organism>
<keyword evidence="2" id="KW-1133">Transmembrane helix</keyword>
<dbReference type="Proteomes" id="UP000292957">
    <property type="component" value="Unassembled WGS sequence"/>
</dbReference>
<keyword evidence="2" id="KW-0812">Transmembrane</keyword>
<dbReference type="EMBL" id="ML143415">
    <property type="protein sequence ID" value="TBU29129.1"/>
    <property type="molecule type" value="Genomic_DNA"/>
</dbReference>
<reference evidence="3" key="1">
    <citation type="submission" date="2019-01" db="EMBL/GenBank/DDBJ databases">
        <title>Draft genome sequences of three monokaryotic isolates of the white-rot basidiomycete fungus Dichomitus squalens.</title>
        <authorList>
            <consortium name="DOE Joint Genome Institute"/>
            <person name="Lopez S.C."/>
            <person name="Andreopoulos B."/>
            <person name="Pangilinan J."/>
            <person name="Lipzen A."/>
            <person name="Riley R."/>
            <person name="Ahrendt S."/>
            <person name="Ng V."/>
            <person name="Barry K."/>
            <person name="Daum C."/>
            <person name="Grigoriev I.V."/>
            <person name="Hilden K.S."/>
            <person name="Makela M.R."/>
            <person name="de Vries R.P."/>
        </authorList>
    </citation>
    <scope>NUCLEOTIDE SEQUENCE [LARGE SCALE GENOMIC DNA]</scope>
    <source>
        <strain evidence="3">OM18370.1</strain>
    </source>
</reference>
<feature type="compositionally biased region" description="Basic and acidic residues" evidence="1">
    <location>
        <begin position="45"/>
        <end position="67"/>
    </location>
</feature>
<feature type="transmembrane region" description="Helical" evidence="2">
    <location>
        <begin position="15"/>
        <end position="38"/>
    </location>
</feature>
<proteinExistence type="predicted"/>